<evidence type="ECO:0000259" key="9">
    <source>
        <dbReference type="PROSITE" id="PS51746"/>
    </source>
</evidence>
<dbReference type="InterPro" id="IPR001932">
    <property type="entry name" value="PPM-type_phosphatase-like_dom"/>
</dbReference>
<evidence type="ECO:0000256" key="4">
    <source>
        <dbReference type="ARBA" id="ARBA00022723"/>
    </source>
</evidence>
<dbReference type="GO" id="GO:0007165">
    <property type="term" value="P:signal transduction"/>
    <property type="evidence" value="ECO:0000318"/>
    <property type="project" value="GO_Central"/>
</dbReference>
<keyword evidence="6" id="KW-0460">Magnesium</keyword>
<dbReference type="InterPro" id="IPR015655">
    <property type="entry name" value="PP2C"/>
</dbReference>
<dbReference type="GO" id="GO:0046872">
    <property type="term" value="F:metal ion binding"/>
    <property type="evidence" value="ECO:0007669"/>
    <property type="project" value="UniProtKB-KW"/>
</dbReference>
<evidence type="ECO:0000256" key="7">
    <source>
        <dbReference type="ARBA" id="ARBA00022912"/>
    </source>
</evidence>
<keyword evidence="5" id="KW-0378">Hydrolase</keyword>
<evidence type="ECO:0000256" key="5">
    <source>
        <dbReference type="ARBA" id="ARBA00022801"/>
    </source>
</evidence>
<dbReference type="HOGENOM" id="CLU_438279_0_0_1"/>
<evidence type="ECO:0000256" key="2">
    <source>
        <dbReference type="ARBA" id="ARBA00006702"/>
    </source>
</evidence>
<dbReference type="EMBL" id="DS985243">
    <property type="protein sequence ID" value="EDV26882.1"/>
    <property type="molecule type" value="Genomic_DNA"/>
</dbReference>
<dbReference type="GO" id="GO:0004722">
    <property type="term" value="F:protein serine/threonine phosphatase activity"/>
    <property type="evidence" value="ECO:0000318"/>
    <property type="project" value="GO_Central"/>
</dbReference>
<dbReference type="SMART" id="SM00332">
    <property type="entry name" value="PP2Cc"/>
    <property type="match status" value="1"/>
</dbReference>
<dbReference type="eggNOG" id="KOG0698">
    <property type="taxonomic scope" value="Eukaryota"/>
</dbReference>
<sequence>MQWLKDDYTQATATLNLKCKLCQQSVSTSQLKQHKKIHLAYRYLKYRGVSKPENLKALQKRRKSLIRKLRRLYSDKEDPEYDRKLTRFNWAYELIKSTFDDAYYNARVVTPSSHEQLLGKDIIVIKSDSVPTAIYHGGSDQGRGSALDRIVAVLNHNFGSQGGKNCYYYGMYSGYHGCQAAEEAKINLHRIFANELSKEDFSVTVNEYSTLSLEETKVRQDDSIRSECEYESANIFSSSASPERVTSMLSLDQSIHQLTYSALKKRKKLNSFENYLLMVANAFRHAYSSFDTKLKKGIKEKSTVRWSGCSSLSCLLNFNPLLSKSGILHLANIGDIKGVLCRGGTGYILSRKHTLSNSRERLRVLKCGCTIKSTSSACSLVNGVLHVTRGFGNHGDPLLKSAVINTPHVTSISLTDEDYFLILATNSLWESIDARAAVEMLLNMHPFKKVNNGVAEDSKYQDSSFQQEQKVIENVQTKINNSKLSISNISVGLHSMSSNDYYDKAESAIGNNELPSLNSHTYHDVSDESYSLSKQGFPSKTSSVTRSNFRELHRSNTAITDASFRHSTANKIRKEAKTGCLIAKLSAEGVEEHEEIVDSYSDLDAITILEDEQPIPLISKIELF</sequence>
<organism evidence="10 11">
    <name type="scientific">Trichoplax adhaerens</name>
    <name type="common">Trichoplax reptans</name>
    <dbReference type="NCBI Taxonomy" id="10228"/>
    <lineage>
        <taxon>Eukaryota</taxon>
        <taxon>Metazoa</taxon>
        <taxon>Placozoa</taxon>
        <taxon>Uniplacotomia</taxon>
        <taxon>Trichoplacea</taxon>
        <taxon>Trichoplacidae</taxon>
        <taxon>Trichoplax</taxon>
    </lineage>
</organism>
<dbReference type="AlphaFoldDB" id="B3RRI6"/>
<keyword evidence="4" id="KW-0479">Metal-binding</keyword>
<dbReference type="STRING" id="10228.B3RRI6"/>
<dbReference type="PANTHER" id="PTHR13832">
    <property type="entry name" value="PROTEIN PHOSPHATASE 2C"/>
    <property type="match status" value="1"/>
</dbReference>
<dbReference type="GeneID" id="6751563"/>
<dbReference type="SUPFAM" id="SSF81606">
    <property type="entry name" value="PP2C-like"/>
    <property type="match status" value="1"/>
</dbReference>
<dbReference type="InParanoid" id="B3RRI6"/>
<feature type="domain" description="PPM-type phosphatase" evidence="9">
    <location>
        <begin position="134"/>
        <end position="496"/>
    </location>
</feature>
<dbReference type="Gene3D" id="3.60.40.10">
    <property type="entry name" value="PPM-type phosphatase domain"/>
    <property type="match status" value="1"/>
</dbReference>
<dbReference type="OrthoDB" id="343114at2759"/>
<dbReference type="PANTHER" id="PTHR13832:SF803">
    <property type="entry name" value="PROTEIN PHOSPHATASE 1G"/>
    <property type="match status" value="1"/>
</dbReference>
<dbReference type="CDD" id="cd00143">
    <property type="entry name" value="PP2Cc"/>
    <property type="match status" value="1"/>
</dbReference>
<keyword evidence="11" id="KW-1185">Reference proteome</keyword>
<evidence type="ECO:0000256" key="1">
    <source>
        <dbReference type="ARBA" id="ARBA00001936"/>
    </source>
</evidence>
<accession>B3RRI6</accession>
<dbReference type="CTD" id="6751563"/>
<evidence type="ECO:0000256" key="8">
    <source>
        <dbReference type="ARBA" id="ARBA00023211"/>
    </source>
</evidence>
<evidence type="ECO:0000313" key="10">
    <source>
        <dbReference type="EMBL" id="EDV26882.1"/>
    </source>
</evidence>
<keyword evidence="8" id="KW-0464">Manganese</keyword>
<proteinExistence type="inferred from homology"/>
<reference evidence="10 11" key="1">
    <citation type="journal article" date="2008" name="Nature">
        <title>The Trichoplax genome and the nature of placozoans.</title>
        <authorList>
            <person name="Srivastava M."/>
            <person name="Begovic E."/>
            <person name="Chapman J."/>
            <person name="Putnam N.H."/>
            <person name="Hellsten U."/>
            <person name="Kawashima T."/>
            <person name="Kuo A."/>
            <person name="Mitros T."/>
            <person name="Salamov A."/>
            <person name="Carpenter M.L."/>
            <person name="Signorovitch A.Y."/>
            <person name="Moreno M.A."/>
            <person name="Kamm K."/>
            <person name="Grimwood J."/>
            <person name="Schmutz J."/>
            <person name="Shapiro H."/>
            <person name="Grigoriev I.V."/>
            <person name="Buss L.W."/>
            <person name="Schierwater B."/>
            <person name="Dellaporta S.L."/>
            <person name="Rokhsar D.S."/>
        </authorList>
    </citation>
    <scope>NUCLEOTIDE SEQUENCE [LARGE SCALE GENOMIC DNA]</scope>
    <source>
        <strain evidence="10 11">Grell-BS-1999</strain>
    </source>
</reference>
<protein>
    <recommendedName>
        <fullName evidence="3">protein-serine/threonine phosphatase</fullName>
        <ecNumber evidence="3">3.1.3.16</ecNumber>
    </recommendedName>
</protein>
<dbReference type="Proteomes" id="UP000009022">
    <property type="component" value="Unassembled WGS sequence"/>
</dbReference>
<dbReference type="RefSeq" id="XP_002110878.1">
    <property type="nucleotide sequence ID" value="XM_002110842.1"/>
</dbReference>
<gene>
    <name evidence="10" type="ORF">TRIADDRAFT_54252</name>
</gene>
<evidence type="ECO:0000256" key="3">
    <source>
        <dbReference type="ARBA" id="ARBA00013081"/>
    </source>
</evidence>
<dbReference type="KEGG" id="tad:TRIADDRAFT_54252"/>
<keyword evidence="7" id="KW-0904">Protein phosphatase</keyword>
<dbReference type="EC" id="3.1.3.16" evidence="3"/>
<dbReference type="FunCoup" id="B3RRI6">
    <property type="interactions" value="10"/>
</dbReference>
<dbReference type="PROSITE" id="PS51746">
    <property type="entry name" value="PPM_2"/>
    <property type="match status" value="1"/>
</dbReference>
<dbReference type="InterPro" id="IPR036457">
    <property type="entry name" value="PPM-type-like_dom_sf"/>
</dbReference>
<dbReference type="Pfam" id="PF00481">
    <property type="entry name" value="PP2C"/>
    <property type="match status" value="1"/>
</dbReference>
<dbReference type="PhylomeDB" id="B3RRI6"/>
<name>B3RRI6_TRIAD</name>
<evidence type="ECO:0000256" key="6">
    <source>
        <dbReference type="ARBA" id="ARBA00022842"/>
    </source>
</evidence>
<evidence type="ECO:0000313" key="11">
    <source>
        <dbReference type="Proteomes" id="UP000009022"/>
    </source>
</evidence>
<comment type="cofactor">
    <cofactor evidence="1">
        <name>Mn(2+)</name>
        <dbReference type="ChEBI" id="CHEBI:29035"/>
    </cofactor>
</comment>
<comment type="similarity">
    <text evidence="2">Belongs to the PP2C family.</text>
</comment>